<evidence type="ECO:0000256" key="3">
    <source>
        <dbReference type="ARBA" id="ARBA00022603"/>
    </source>
</evidence>
<protein>
    <recommendedName>
        <fullName evidence="6">Ribosomal protein L11 methyltransferase</fullName>
        <shortName evidence="6">L11 Mtase</shortName>
        <ecNumber evidence="6">2.1.1.-</ecNumber>
    </recommendedName>
</protein>
<comment type="similarity">
    <text evidence="1 6">Belongs to the methyltransferase superfamily. PrmA family.</text>
</comment>
<keyword evidence="8" id="KW-1185">Reference proteome</keyword>
<dbReference type="InterPro" id="IPR004498">
    <property type="entry name" value="Ribosomal_PrmA_MeTrfase"/>
</dbReference>
<dbReference type="PANTHER" id="PTHR43648:SF1">
    <property type="entry name" value="ELECTRON TRANSFER FLAVOPROTEIN BETA SUBUNIT LYSINE METHYLTRANSFERASE"/>
    <property type="match status" value="1"/>
</dbReference>
<evidence type="ECO:0000256" key="2">
    <source>
        <dbReference type="ARBA" id="ARBA00022490"/>
    </source>
</evidence>
<organism evidence="7 8">
    <name type="scientific">Haliangium ochraceum (strain DSM 14365 / JCM 11303 / SMP-2)</name>
    <dbReference type="NCBI Taxonomy" id="502025"/>
    <lineage>
        <taxon>Bacteria</taxon>
        <taxon>Pseudomonadati</taxon>
        <taxon>Myxococcota</taxon>
        <taxon>Polyangia</taxon>
        <taxon>Haliangiales</taxon>
        <taxon>Kofleriaceae</taxon>
        <taxon>Haliangium</taxon>
    </lineage>
</organism>
<feature type="binding site" evidence="6">
    <location>
        <position position="227"/>
    </location>
    <ligand>
        <name>S-adenosyl-L-methionine</name>
        <dbReference type="ChEBI" id="CHEBI:59789"/>
    </ligand>
</feature>
<dbReference type="AlphaFoldDB" id="D0LGJ1"/>
<gene>
    <name evidence="6" type="primary">prmA</name>
    <name evidence="7" type="ordered locus">Hoch_0096</name>
</gene>
<keyword evidence="2 6" id="KW-0963">Cytoplasm</keyword>
<dbReference type="EMBL" id="CP001804">
    <property type="protein sequence ID" value="ACY12737.1"/>
    <property type="molecule type" value="Genomic_DNA"/>
</dbReference>
<accession>D0LGJ1</accession>
<dbReference type="SUPFAM" id="SSF53335">
    <property type="entry name" value="S-adenosyl-L-methionine-dependent methyltransferases"/>
    <property type="match status" value="1"/>
</dbReference>
<dbReference type="Gene3D" id="3.40.50.150">
    <property type="entry name" value="Vaccinia Virus protein VP39"/>
    <property type="match status" value="1"/>
</dbReference>
<evidence type="ECO:0000256" key="6">
    <source>
        <dbReference type="HAMAP-Rule" id="MF_00735"/>
    </source>
</evidence>
<evidence type="ECO:0000256" key="4">
    <source>
        <dbReference type="ARBA" id="ARBA00022679"/>
    </source>
</evidence>
<dbReference type="GO" id="GO:0032259">
    <property type="term" value="P:methylation"/>
    <property type="evidence" value="ECO:0007669"/>
    <property type="project" value="UniProtKB-KW"/>
</dbReference>
<keyword evidence="3 6" id="KW-0489">Methyltransferase</keyword>
<evidence type="ECO:0000313" key="8">
    <source>
        <dbReference type="Proteomes" id="UP000001880"/>
    </source>
</evidence>
<dbReference type="HOGENOM" id="CLU_049382_0_1_7"/>
<evidence type="ECO:0000256" key="5">
    <source>
        <dbReference type="ARBA" id="ARBA00022691"/>
    </source>
</evidence>
<comment type="subcellular location">
    <subcellularLocation>
        <location evidence="6">Cytoplasm</location>
    </subcellularLocation>
</comment>
<feature type="binding site" evidence="6">
    <location>
        <position position="185"/>
    </location>
    <ligand>
        <name>S-adenosyl-L-methionine</name>
        <dbReference type="ChEBI" id="CHEBI:59789"/>
    </ligand>
</feature>
<dbReference type="RefSeq" id="WP_012825364.1">
    <property type="nucleotide sequence ID" value="NC_013440.1"/>
</dbReference>
<dbReference type="InterPro" id="IPR050078">
    <property type="entry name" value="Ribosomal_L11_MeTrfase_PrmA"/>
</dbReference>
<dbReference type="InterPro" id="IPR029063">
    <property type="entry name" value="SAM-dependent_MTases_sf"/>
</dbReference>
<sequence>MSEWVEIIIPVNASSADEVASLVADIVPEALRGTQVRGSEVVIWVAAKRRDEILGTIGQALSNMAECGLEVDAAGVRAREAAPEAEWRDLWKEFFHTTYLTEHVVVVPSWEKHEAKPGEIVIHLDPGQAFGTGAHASTRLVLGELEALRARGVEVQRCFDVGCGSGILFIAAAGMWPACSGVAVDIDPLAADATLENCERNGLSERVAVSTTPTEEVDGVFDLVLANIQADVLRSLAAPLTARVAPGGHLVLSGLLSHQAEAVGRDLAAAGGLELLHTRPDDSDPEWSSVLLARPGAAASAAE</sequence>
<dbReference type="Pfam" id="PF06325">
    <property type="entry name" value="PrmA"/>
    <property type="match status" value="1"/>
</dbReference>
<dbReference type="Proteomes" id="UP000001880">
    <property type="component" value="Chromosome"/>
</dbReference>
<keyword evidence="5 6" id="KW-0949">S-adenosyl-L-methionine</keyword>
<proteinExistence type="inferred from homology"/>
<dbReference type="STRING" id="502025.Hoch_0096"/>
<dbReference type="PANTHER" id="PTHR43648">
    <property type="entry name" value="ELECTRON TRANSFER FLAVOPROTEIN BETA SUBUNIT LYSINE METHYLTRANSFERASE"/>
    <property type="match status" value="1"/>
</dbReference>
<feature type="binding site" evidence="6">
    <location>
        <position position="138"/>
    </location>
    <ligand>
        <name>S-adenosyl-L-methionine</name>
        <dbReference type="ChEBI" id="CHEBI:59789"/>
    </ligand>
</feature>
<name>D0LGJ1_HALO1</name>
<feature type="binding site" evidence="6">
    <location>
        <position position="162"/>
    </location>
    <ligand>
        <name>S-adenosyl-L-methionine</name>
        <dbReference type="ChEBI" id="CHEBI:59789"/>
    </ligand>
</feature>
<dbReference type="KEGG" id="hoh:Hoch_0096"/>
<dbReference type="CDD" id="cd02440">
    <property type="entry name" value="AdoMet_MTases"/>
    <property type="match status" value="1"/>
</dbReference>
<evidence type="ECO:0000256" key="1">
    <source>
        <dbReference type="ARBA" id="ARBA00009741"/>
    </source>
</evidence>
<dbReference type="GO" id="GO:0016279">
    <property type="term" value="F:protein-lysine N-methyltransferase activity"/>
    <property type="evidence" value="ECO:0007669"/>
    <property type="project" value="RHEA"/>
</dbReference>
<keyword evidence="4 6" id="KW-0808">Transferase</keyword>
<evidence type="ECO:0000313" key="7">
    <source>
        <dbReference type="EMBL" id="ACY12737.1"/>
    </source>
</evidence>
<comment type="function">
    <text evidence="6">Methylates ribosomal protein L11.</text>
</comment>
<comment type="catalytic activity">
    <reaction evidence="6">
        <text>L-lysyl-[protein] + 3 S-adenosyl-L-methionine = N(6),N(6),N(6)-trimethyl-L-lysyl-[protein] + 3 S-adenosyl-L-homocysteine + 3 H(+)</text>
        <dbReference type="Rhea" id="RHEA:54192"/>
        <dbReference type="Rhea" id="RHEA-COMP:9752"/>
        <dbReference type="Rhea" id="RHEA-COMP:13826"/>
        <dbReference type="ChEBI" id="CHEBI:15378"/>
        <dbReference type="ChEBI" id="CHEBI:29969"/>
        <dbReference type="ChEBI" id="CHEBI:57856"/>
        <dbReference type="ChEBI" id="CHEBI:59789"/>
        <dbReference type="ChEBI" id="CHEBI:61961"/>
    </reaction>
</comment>
<dbReference type="eggNOG" id="COG2264">
    <property type="taxonomic scope" value="Bacteria"/>
</dbReference>
<dbReference type="EC" id="2.1.1.-" evidence="6"/>
<reference evidence="7 8" key="1">
    <citation type="journal article" date="2010" name="Stand. Genomic Sci.">
        <title>Complete genome sequence of Haliangium ochraceum type strain (SMP-2).</title>
        <authorList>
            <consortium name="US DOE Joint Genome Institute (JGI-PGF)"/>
            <person name="Ivanova N."/>
            <person name="Daum C."/>
            <person name="Lang E."/>
            <person name="Abt B."/>
            <person name="Kopitz M."/>
            <person name="Saunders E."/>
            <person name="Lapidus A."/>
            <person name="Lucas S."/>
            <person name="Glavina Del Rio T."/>
            <person name="Nolan M."/>
            <person name="Tice H."/>
            <person name="Copeland A."/>
            <person name="Cheng J.F."/>
            <person name="Chen F."/>
            <person name="Bruce D."/>
            <person name="Goodwin L."/>
            <person name="Pitluck S."/>
            <person name="Mavromatis K."/>
            <person name="Pati A."/>
            <person name="Mikhailova N."/>
            <person name="Chen A."/>
            <person name="Palaniappan K."/>
            <person name="Land M."/>
            <person name="Hauser L."/>
            <person name="Chang Y.J."/>
            <person name="Jeffries C.D."/>
            <person name="Detter J.C."/>
            <person name="Brettin T."/>
            <person name="Rohde M."/>
            <person name="Goker M."/>
            <person name="Bristow J."/>
            <person name="Markowitz V."/>
            <person name="Eisen J.A."/>
            <person name="Hugenholtz P."/>
            <person name="Kyrpides N.C."/>
            <person name="Klenk H.P."/>
        </authorList>
    </citation>
    <scope>NUCLEOTIDE SEQUENCE [LARGE SCALE GENOMIC DNA]</scope>
    <source>
        <strain evidence="8">DSM 14365 / CIP 107738 / JCM 11303 / AJ 13395 / SMP-2</strain>
    </source>
</reference>
<dbReference type="HAMAP" id="MF_00735">
    <property type="entry name" value="Methyltr_PrmA"/>
    <property type="match status" value="1"/>
</dbReference>
<dbReference type="GO" id="GO:0005737">
    <property type="term" value="C:cytoplasm"/>
    <property type="evidence" value="ECO:0007669"/>
    <property type="project" value="UniProtKB-SubCell"/>
</dbReference>